<evidence type="ECO:0000256" key="3">
    <source>
        <dbReference type="ARBA" id="ARBA00022737"/>
    </source>
</evidence>
<protein>
    <submittedName>
        <fullName evidence="5">Uncharacterized protein</fullName>
    </submittedName>
</protein>
<accession>A0A4U8V2M4</accession>
<comment type="caution">
    <text evidence="5">The sequence shown here is derived from an EMBL/GenBank/DDBJ whole genome shotgun (WGS) entry which is preliminary data.</text>
</comment>
<sequence>MKRPHSSKMVVASHGIETPGKISAICTLPTDTEKKVRFVAGTYEAAVNTIIVYAKEGANVETYQEYRRLDVPCDVRHITSISTSEVAVAFTDGFIRIYDVYADKGIQQIEEFQTSKNGAVNCLMYENERLYAGTEAGELIVHNFGTESKQGKELVKYMAAVMGMCRIDDSSVACGQLTGSVVVAERTAGPLPVNYTVSTTIGITSITAHPVHEGLIGFGTEDGNVGFYDTQSRTRSPLFSVSSGPVWHVAFDPQRENFFYSSTDDGKLLEWDASDVDPASLAVEGDRYRFISSSLQSQVSIRTLLSASSSVNCFDFAHGRFITGLDGCQINVIRIVPEENVVLKARNH</sequence>
<name>A0A4U8V2M4_STECR</name>
<keyword evidence="3" id="KW-0677">Repeat</keyword>
<evidence type="ECO:0000256" key="2">
    <source>
        <dbReference type="ARBA" id="ARBA00022574"/>
    </source>
</evidence>
<dbReference type="PANTHER" id="PTHR22652:SF0">
    <property type="entry name" value="NUCLEOPORIN NUP43"/>
    <property type="match status" value="1"/>
</dbReference>
<dbReference type="InterPro" id="IPR015943">
    <property type="entry name" value="WD40/YVTN_repeat-like_dom_sf"/>
</dbReference>
<evidence type="ECO:0000256" key="1">
    <source>
        <dbReference type="ARBA" id="ARBA00004123"/>
    </source>
</evidence>
<comment type="subcellular location">
    <subcellularLocation>
        <location evidence="1">Nucleus</location>
    </subcellularLocation>
</comment>
<evidence type="ECO:0000256" key="4">
    <source>
        <dbReference type="ARBA" id="ARBA00023242"/>
    </source>
</evidence>
<keyword evidence="4" id="KW-0539">Nucleus</keyword>
<dbReference type="InterPro" id="IPR036322">
    <property type="entry name" value="WD40_repeat_dom_sf"/>
</dbReference>
<dbReference type="Gene3D" id="2.130.10.10">
    <property type="entry name" value="YVTN repeat-like/Quinoprotein amine dehydrogenase"/>
    <property type="match status" value="1"/>
</dbReference>
<dbReference type="OrthoDB" id="9890280at2759"/>
<gene>
    <name evidence="5" type="ORF">L596_006097</name>
</gene>
<dbReference type="STRING" id="34508.A0A4U8V2M4"/>
<organism evidence="5 6">
    <name type="scientific">Steinernema carpocapsae</name>
    <name type="common">Entomopathogenic nematode</name>
    <dbReference type="NCBI Taxonomy" id="34508"/>
    <lineage>
        <taxon>Eukaryota</taxon>
        <taxon>Metazoa</taxon>
        <taxon>Ecdysozoa</taxon>
        <taxon>Nematoda</taxon>
        <taxon>Chromadorea</taxon>
        <taxon>Rhabditida</taxon>
        <taxon>Tylenchina</taxon>
        <taxon>Panagrolaimomorpha</taxon>
        <taxon>Strongyloidoidea</taxon>
        <taxon>Steinernematidae</taxon>
        <taxon>Steinernema</taxon>
    </lineage>
</organism>
<evidence type="ECO:0000313" key="6">
    <source>
        <dbReference type="Proteomes" id="UP000298663"/>
    </source>
</evidence>
<reference evidence="5 6" key="2">
    <citation type="journal article" date="2019" name="G3 (Bethesda)">
        <title>Hybrid Assembly of the Genome of the Entomopathogenic Nematode Steinernema carpocapsae Identifies the X-Chromosome.</title>
        <authorList>
            <person name="Serra L."/>
            <person name="Macchietto M."/>
            <person name="Macias-Munoz A."/>
            <person name="McGill C.J."/>
            <person name="Rodriguez I.M."/>
            <person name="Rodriguez B."/>
            <person name="Murad R."/>
            <person name="Mortazavi A."/>
        </authorList>
    </citation>
    <scope>NUCLEOTIDE SEQUENCE [LARGE SCALE GENOMIC DNA]</scope>
    <source>
        <strain evidence="5 6">ALL</strain>
    </source>
</reference>
<dbReference type="Proteomes" id="UP000298663">
    <property type="component" value="Chromosome X"/>
</dbReference>
<dbReference type="AlphaFoldDB" id="A0A4U8V2M4"/>
<reference evidence="5 6" key="1">
    <citation type="journal article" date="2015" name="Genome Biol.">
        <title>Comparative genomics of Steinernema reveals deeply conserved gene regulatory networks.</title>
        <authorList>
            <person name="Dillman A.R."/>
            <person name="Macchietto M."/>
            <person name="Porter C.F."/>
            <person name="Rogers A."/>
            <person name="Williams B."/>
            <person name="Antoshechkin I."/>
            <person name="Lee M.M."/>
            <person name="Goodwin Z."/>
            <person name="Lu X."/>
            <person name="Lewis E.E."/>
            <person name="Goodrich-Blair H."/>
            <person name="Stock S.P."/>
            <person name="Adams B.J."/>
            <person name="Sternberg P.W."/>
            <person name="Mortazavi A."/>
        </authorList>
    </citation>
    <scope>NUCLEOTIDE SEQUENCE [LARGE SCALE GENOMIC DNA]</scope>
    <source>
        <strain evidence="5 6">ALL</strain>
    </source>
</reference>
<dbReference type="PANTHER" id="PTHR22652">
    <property type="entry name" value="NUCLEOPORIN NUP43"/>
    <property type="match status" value="1"/>
</dbReference>
<keyword evidence="6" id="KW-1185">Reference proteome</keyword>
<dbReference type="InterPro" id="IPR001680">
    <property type="entry name" value="WD40_rpt"/>
</dbReference>
<dbReference type="SUPFAM" id="SSF50978">
    <property type="entry name" value="WD40 repeat-like"/>
    <property type="match status" value="1"/>
</dbReference>
<dbReference type="EMBL" id="CM016762">
    <property type="protein sequence ID" value="TMS39599.1"/>
    <property type="molecule type" value="Genomic_DNA"/>
</dbReference>
<dbReference type="SMART" id="SM00320">
    <property type="entry name" value="WD40"/>
    <property type="match status" value="4"/>
</dbReference>
<proteinExistence type="predicted"/>
<evidence type="ECO:0000313" key="5">
    <source>
        <dbReference type="EMBL" id="TMS39599.1"/>
    </source>
</evidence>
<keyword evidence="2" id="KW-0853">WD repeat</keyword>
<dbReference type="GO" id="GO:0031080">
    <property type="term" value="C:nuclear pore outer ring"/>
    <property type="evidence" value="ECO:0007669"/>
    <property type="project" value="TreeGrafter"/>
</dbReference>
<dbReference type="EMBL" id="AZBU02000001">
    <property type="protein sequence ID" value="TMS39599.1"/>
    <property type="molecule type" value="Genomic_DNA"/>
</dbReference>